<dbReference type="AlphaFoldDB" id="A0A511D828"/>
<organism evidence="2 3">
    <name type="scientific">Pseudonocardia asaccharolytica DSM 44247 = NBRC 16224</name>
    <dbReference type="NCBI Taxonomy" id="1123024"/>
    <lineage>
        <taxon>Bacteria</taxon>
        <taxon>Bacillati</taxon>
        <taxon>Actinomycetota</taxon>
        <taxon>Actinomycetes</taxon>
        <taxon>Pseudonocardiales</taxon>
        <taxon>Pseudonocardiaceae</taxon>
        <taxon>Pseudonocardia</taxon>
    </lineage>
</organism>
<comment type="caution">
    <text evidence="2">The sequence shown here is derived from an EMBL/GenBank/DDBJ whole genome shotgun (WGS) entry which is preliminary data.</text>
</comment>
<protein>
    <submittedName>
        <fullName evidence="2">Uncharacterized protein</fullName>
    </submittedName>
</protein>
<feature type="region of interest" description="Disordered" evidence="1">
    <location>
        <begin position="1"/>
        <end position="20"/>
    </location>
</feature>
<reference evidence="2 3" key="1">
    <citation type="submission" date="2019-07" db="EMBL/GenBank/DDBJ databases">
        <title>Whole genome shotgun sequence of Pseudonocardia asaccharolytica NBRC 16224.</title>
        <authorList>
            <person name="Hosoyama A."/>
            <person name="Uohara A."/>
            <person name="Ohji S."/>
            <person name="Ichikawa N."/>
        </authorList>
    </citation>
    <scope>NUCLEOTIDE SEQUENCE [LARGE SCALE GENOMIC DNA]</scope>
    <source>
        <strain evidence="2 3">NBRC 16224</strain>
    </source>
</reference>
<dbReference type="Proteomes" id="UP000321328">
    <property type="component" value="Unassembled WGS sequence"/>
</dbReference>
<evidence type="ECO:0000313" key="2">
    <source>
        <dbReference type="EMBL" id="GEL19794.1"/>
    </source>
</evidence>
<name>A0A511D828_9PSEU</name>
<feature type="region of interest" description="Disordered" evidence="1">
    <location>
        <begin position="37"/>
        <end position="61"/>
    </location>
</feature>
<accession>A0A511D828</accession>
<evidence type="ECO:0000313" key="3">
    <source>
        <dbReference type="Proteomes" id="UP000321328"/>
    </source>
</evidence>
<keyword evidence="3" id="KW-1185">Reference proteome</keyword>
<gene>
    <name evidence="2" type="ORF">PA7_36310</name>
</gene>
<evidence type="ECO:0000256" key="1">
    <source>
        <dbReference type="SAM" id="MobiDB-lite"/>
    </source>
</evidence>
<dbReference type="EMBL" id="BJVI01000046">
    <property type="protein sequence ID" value="GEL19794.1"/>
    <property type="molecule type" value="Genomic_DNA"/>
</dbReference>
<sequence>MIRIPTNADRAASDSLPSTRNSYRLVAIGSHLCRTPVDRRRRIGPPDTVRAGTGTGIARPG</sequence>
<proteinExistence type="predicted"/>